<name>A0A0H5SF76_HERHM</name>
<proteinExistence type="predicted"/>
<feature type="binding site" evidence="2">
    <location>
        <position position="212"/>
    </location>
    <ligand>
        <name>Zn(2+)</name>
        <dbReference type="ChEBI" id="CHEBI:29105"/>
        <label>1</label>
        <note>catalytic</note>
    </ligand>
</feature>
<dbReference type="InterPro" id="IPR050246">
    <property type="entry name" value="Class_II_FBP_aldolase"/>
</dbReference>
<keyword evidence="2" id="KW-0862">Zinc</keyword>
<dbReference type="Gene3D" id="3.20.20.70">
    <property type="entry name" value="Aldolase class I"/>
    <property type="match status" value="1"/>
</dbReference>
<feature type="binding site" evidence="2">
    <location>
        <position position="103"/>
    </location>
    <ligand>
        <name>Zn(2+)</name>
        <dbReference type="ChEBI" id="CHEBI:29105"/>
        <label>2</label>
    </ligand>
</feature>
<dbReference type="RefSeq" id="WP_103202193.1">
    <property type="nucleotide sequence ID" value="NZ_CVTD020000010.1"/>
</dbReference>
<dbReference type="EMBL" id="CVTD020000010">
    <property type="protein sequence ID" value="CRZ34079.1"/>
    <property type="molecule type" value="Genomic_DNA"/>
</dbReference>
<keyword evidence="4" id="KW-1185">Reference proteome</keyword>
<dbReference type="GO" id="GO:0005975">
    <property type="term" value="P:carbohydrate metabolic process"/>
    <property type="evidence" value="ECO:0007669"/>
    <property type="project" value="InterPro"/>
</dbReference>
<dbReference type="NCBIfam" id="TIGR00167">
    <property type="entry name" value="cbbA"/>
    <property type="match status" value="1"/>
</dbReference>
<dbReference type="SUPFAM" id="SSF51569">
    <property type="entry name" value="Aldolase"/>
    <property type="match status" value="1"/>
</dbReference>
<accession>A0A0H5SF76</accession>
<dbReference type="Proteomes" id="UP000236497">
    <property type="component" value="Unassembled WGS sequence"/>
</dbReference>
<evidence type="ECO:0000256" key="2">
    <source>
        <dbReference type="PIRSR" id="PIRSR001359-3"/>
    </source>
</evidence>
<organism evidence="3 4">
    <name type="scientific">Herbinix hemicellulosilytica</name>
    <dbReference type="NCBI Taxonomy" id="1564487"/>
    <lineage>
        <taxon>Bacteria</taxon>
        <taxon>Bacillati</taxon>
        <taxon>Bacillota</taxon>
        <taxon>Clostridia</taxon>
        <taxon>Lachnospirales</taxon>
        <taxon>Lachnospiraceae</taxon>
        <taxon>Herbinix</taxon>
    </lineage>
</organism>
<gene>
    <name evidence="3" type="ORF">HHT355_0876</name>
</gene>
<keyword evidence="2" id="KW-0479">Metal-binding</keyword>
<dbReference type="PIRSF" id="PIRSF001359">
    <property type="entry name" value="F_bP_aldolase_II"/>
    <property type="match status" value="1"/>
</dbReference>
<dbReference type="Pfam" id="PF01116">
    <property type="entry name" value="F_bP_aldolase"/>
    <property type="match status" value="1"/>
</dbReference>
<evidence type="ECO:0000313" key="3">
    <source>
        <dbReference type="EMBL" id="CRZ34079.1"/>
    </source>
</evidence>
<feature type="binding site" evidence="2">
    <location>
        <position position="133"/>
    </location>
    <ligand>
        <name>Zn(2+)</name>
        <dbReference type="ChEBI" id="CHEBI:29105"/>
        <label>2</label>
    </ligand>
</feature>
<feature type="binding site" evidence="2">
    <location>
        <position position="184"/>
    </location>
    <ligand>
        <name>Zn(2+)</name>
        <dbReference type="ChEBI" id="CHEBI:29105"/>
        <label>1</label>
        <note>catalytic</note>
    </ligand>
</feature>
<dbReference type="AlphaFoldDB" id="A0A0H5SF76"/>
<protein>
    <recommendedName>
        <fullName evidence="5">Ketose-bisphosphate aldolase</fullName>
    </recommendedName>
</protein>
<dbReference type="GO" id="GO:0005829">
    <property type="term" value="C:cytosol"/>
    <property type="evidence" value="ECO:0007669"/>
    <property type="project" value="TreeGrafter"/>
</dbReference>
<feature type="binding site" evidence="2">
    <location>
        <position position="82"/>
    </location>
    <ligand>
        <name>Zn(2+)</name>
        <dbReference type="ChEBI" id="CHEBI:29105"/>
        <label>1</label>
        <note>catalytic</note>
    </ligand>
</feature>
<dbReference type="GO" id="GO:0008270">
    <property type="term" value="F:zinc ion binding"/>
    <property type="evidence" value="ECO:0007669"/>
    <property type="project" value="InterPro"/>
</dbReference>
<dbReference type="InterPro" id="IPR000771">
    <property type="entry name" value="FBA_II"/>
</dbReference>
<reference evidence="3 4" key="1">
    <citation type="submission" date="2015-06" db="EMBL/GenBank/DDBJ databases">
        <authorList>
            <person name="Wibberg Daniel"/>
        </authorList>
    </citation>
    <scope>NUCLEOTIDE SEQUENCE [LARGE SCALE GENOMIC DNA]</scope>
    <source>
        <strain evidence="3 4">T3/55T</strain>
    </source>
</reference>
<dbReference type="InterPro" id="IPR013785">
    <property type="entry name" value="Aldolase_TIM"/>
</dbReference>
<dbReference type="PANTHER" id="PTHR30304:SF0">
    <property type="entry name" value="D-TAGATOSE-1,6-BISPHOSPHATE ALDOLASE SUBUNIT GATY-RELATED"/>
    <property type="match status" value="1"/>
</dbReference>
<dbReference type="GO" id="GO:0009025">
    <property type="term" value="F:tagatose-bisphosphate aldolase activity"/>
    <property type="evidence" value="ECO:0007669"/>
    <property type="project" value="TreeGrafter"/>
</dbReference>
<feature type="active site" description="Proton donor" evidence="1">
    <location>
        <position position="81"/>
    </location>
</feature>
<dbReference type="PANTHER" id="PTHR30304">
    <property type="entry name" value="D-TAGATOSE-1,6-BISPHOSPHATE ALDOLASE"/>
    <property type="match status" value="1"/>
</dbReference>
<evidence type="ECO:0000313" key="4">
    <source>
        <dbReference type="Proteomes" id="UP000236497"/>
    </source>
</evidence>
<evidence type="ECO:0008006" key="5">
    <source>
        <dbReference type="Google" id="ProtNLM"/>
    </source>
</evidence>
<dbReference type="CDD" id="cd00947">
    <property type="entry name" value="TBP_aldolase_IIB"/>
    <property type="match status" value="1"/>
</dbReference>
<dbReference type="OrthoDB" id="9803995at2"/>
<sequence length="285" mass="31577">MIVNLQEVLAYAEQKQCAIGAFNTPNFECIMAVIHNAEKFQIPVIIEHAQVHESVMPLEIIGPAMVEFAKKAKVPVCVHLDHGESLEYIEKALELGFSSAMYDGSKLSFEENVENTRKAVAMVRKYNAGIEAEIGVMQGGEAGGNAQEGSSMNDEDLYTDPQLAYEFVKATGIDALAASFGTVHGFYKAKPKLDFERIENIKKLTGIPVVMHGGSGLSEQDYKEAIRRGVRKINYYSYMSQAALHEIKNRINDPAVQYFHDIAGIAVKAMQDNSEQAMRIFYGLE</sequence>
<comment type="cofactor">
    <cofactor evidence="2">
        <name>Zn(2+)</name>
        <dbReference type="ChEBI" id="CHEBI:29105"/>
    </cofactor>
    <text evidence="2">Binds 2 Zn(2+) ions per subunit. One is catalytic and the other provides a structural contribution.</text>
</comment>
<evidence type="ECO:0000256" key="1">
    <source>
        <dbReference type="PIRSR" id="PIRSR001359-1"/>
    </source>
</evidence>